<gene>
    <name evidence="1" type="ORF">G5C60_38420</name>
</gene>
<dbReference type="EMBL" id="JAAKZY010000182">
    <property type="protein sequence ID" value="NGO13321.1"/>
    <property type="molecule type" value="Genomic_DNA"/>
</dbReference>
<organism evidence="1 2">
    <name type="scientific">Streptomyces scabichelini</name>
    <dbReference type="NCBI Taxonomy" id="2711217"/>
    <lineage>
        <taxon>Bacteria</taxon>
        <taxon>Bacillati</taxon>
        <taxon>Actinomycetota</taxon>
        <taxon>Actinomycetes</taxon>
        <taxon>Kitasatosporales</taxon>
        <taxon>Streptomycetaceae</taxon>
        <taxon>Streptomyces</taxon>
    </lineage>
</organism>
<evidence type="ECO:0000313" key="1">
    <source>
        <dbReference type="EMBL" id="NGO13321.1"/>
    </source>
</evidence>
<sequence>MDLSSVEKCTAGIHTRRITKALKNTPDPTPQQVRKTLHDLGYIDERLHGPQRSGESVKFTLDLRILGGGLCLSGSTTGTKTAIEPYGATASEEISCLDVQRRR</sequence>
<dbReference type="AlphaFoldDB" id="A0A6G4VH75"/>
<dbReference type="Proteomes" id="UP000472335">
    <property type="component" value="Unassembled WGS sequence"/>
</dbReference>
<protein>
    <submittedName>
        <fullName evidence="1">Uncharacterized protein</fullName>
    </submittedName>
</protein>
<keyword evidence="2" id="KW-1185">Reference proteome</keyword>
<accession>A0A6G4VH75</accession>
<evidence type="ECO:0000313" key="2">
    <source>
        <dbReference type="Proteomes" id="UP000472335"/>
    </source>
</evidence>
<comment type="caution">
    <text evidence="1">The sequence shown here is derived from an EMBL/GenBank/DDBJ whole genome shotgun (WGS) entry which is preliminary data.</text>
</comment>
<reference evidence="1 2" key="1">
    <citation type="submission" date="2020-02" db="EMBL/GenBank/DDBJ databases">
        <title>Whole-genome analyses of novel actinobacteria.</title>
        <authorList>
            <person name="Sahin N."/>
            <person name="Gencbay T."/>
        </authorList>
    </citation>
    <scope>NUCLEOTIDE SEQUENCE [LARGE SCALE GENOMIC DNA]</scope>
    <source>
        <strain evidence="1 2">HC44</strain>
    </source>
</reference>
<proteinExistence type="predicted"/>
<name>A0A6G4VH75_9ACTN</name>